<protein>
    <recommendedName>
        <fullName evidence="8">BAG family molecular chaperone regulator 4</fullName>
    </recommendedName>
</protein>
<evidence type="ECO:0000256" key="2">
    <source>
        <dbReference type="SAM" id="Coils"/>
    </source>
</evidence>
<dbReference type="GO" id="GO:0005737">
    <property type="term" value="C:cytoplasm"/>
    <property type="evidence" value="ECO:0007669"/>
    <property type="project" value="TreeGrafter"/>
</dbReference>
<dbReference type="Gene3D" id="3.10.20.90">
    <property type="entry name" value="Phosphatidylinositol 3-kinase Catalytic Subunit, Chain A, domain 1"/>
    <property type="match status" value="1"/>
</dbReference>
<evidence type="ECO:0000313" key="6">
    <source>
        <dbReference type="EMBL" id="KAG6435780.1"/>
    </source>
</evidence>
<evidence type="ECO:0000313" key="7">
    <source>
        <dbReference type="Proteomes" id="UP000298416"/>
    </source>
</evidence>
<dbReference type="PANTHER" id="PTHR12329">
    <property type="entry name" value="BCL2-ASSOCIATED ATHANOGENE"/>
    <property type="match status" value="1"/>
</dbReference>
<dbReference type="InterPro" id="IPR036533">
    <property type="entry name" value="BAG_dom_sf"/>
</dbReference>
<dbReference type="EMBL" id="PNBA02000001">
    <property type="protein sequence ID" value="KAG6435780.1"/>
    <property type="molecule type" value="Genomic_DNA"/>
</dbReference>
<proteinExistence type="predicted"/>
<dbReference type="GO" id="GO:0000774">
    <property type="term" value="F:adenyl-nucleotide exchange factor activity"/>
    <property type="evidence" value="ECO:0007669"/>
    <property type="project" value="TreeGrafter"/>
</dbReference>
<evidence type="ECO:0000259" key="5">
    <source>
        <dbReference type="PROSITE" id="PS51035"/>
    </source>
</evidence>
<feature type="compositionally biased region" description="Polar residues" evidence="3">
    <location>
        <begin position="409"/>
        <end position="419"/>
    </location>
</feature>
<dbReference type="SUPFAM" id="SSF63491">
    <property type="entry name" value="BAG domain"/>
    <property type="match status" value="1"/>
</dbReference>
<feature type="domain" description="Ubiquitin-like" evidence="4">
    <location>
        <begin position="28"/>
        <end position="112"/>
    </location>
</feature>
<keyword evidence="7" id="KW-1185">Reference proteome</keyword>
<evidence type="ECO:0008006" key="8">
    <source>
        <dbReference type="Google" id="ProtNLM"/>
    </source>
</evidence>
<dbReference type="GO" id="GO:0051087">
    <property type="term" value="F:protein-folding chaperone binding"/>
    <property type="evidence" value="ECO:0007669"/>
    <property type="project" value="InterPro"/>
</dbReference>
<dbReference type="PROSITE" id="PS51035">
    <property type="entry name" value="BAG"/>
    <property type="match status" value="1"/>
</dbReference>
<dbReference type="Proteomes" id="UP000298416">
    <property type="component" value="Unassembled WGS sequence"/>
</dbReference>
<dbReference type="InterPro" id="IPR029071">
    <property type="entry name" value="Ubiquitin-like_domsf"/>
</dbReference>
<dbReference type="Pfam" id="PF02179">
    <property type="entry name" value="BAG"/>
    <property type="match status" value="1"/>
</dbReference>
<feature type="compositionally biased region" description="Pro residues" evidence="3">
    <location>
        <begin position="276"/>
        <end position="287"/>
    </location>
</feature>
<dbReference type="Gene3D" id="1.20.58.120">
    <property type="entry name" value="BAG domain"/>
    <property type="match status" value="1"/>
</dbReference>
<keyword evidence="1" id="KW-0143">Chaperone</keyword>
<dbReference type="PANTHER" id="PTHR12329:SF49">
    <property type="entry name" value="BAG FAMILY MOLECULAR CHAPERONE REGULATOR 4-LIKE ISOFORM X1"/>
    <property type="match status" value="1"/>
</dbReference>
<feature type="domain" description="BAG" evidence="5">
    <location>
        <begin position="130"/>
        <end position="208"/>
    </location>
</feature>
<name>A0A8X8YMS5_SALSN</name>
<dbReference type="PROSITE" id="PS50053">
    <property type="entry name" value="UBIQUITIN_2"/>
    <property type="match status" value="1"/>
</dbReference>
<dbReference type="SUPFAM" id="SSF54236">
    <property type="entry name" value="Ubiquitin-like"/>
    <property type="match status" value="1"/>
</dbReference>
<reference evidence="6" key="2">
    <citation type="submission" date="2020-08" db="EMBL/GenBank/DDBJ databases">
        <title>Plant Genome Project.</title>
        <authorList>
            <person name="Zhang R.-G."/>
        </authorList>
    </citation>
    <scope>NUCLEOTIDE SEQUENCE</scope>
    <source>
        <strain evidence="6">Huo1</strain>
        <tissue evidence="6">Leaf</tissue>
    </source>
</reference>
<evidence type="ECO:0000259" key="4">
    <source>
        <dbReference type="PROSITE" id="PS50053"/>
    </source>
</evidence>
<feature type="compositionally biased region" description="Low complexity" evidence="3">
    <location>
        <begin position="390"/>
        <end position="402"/>
    </location>
</feature>
<gene>
    <name evidence="6" type="ORF">SASPL_100656</name>
</gene>
<feature type="region of interest" description="Disordered" evidence="3">
    <location>
        <begin position="241"/>
        <end position="294"/>
    </location>
</feature>
<evidence type="ECO:0000256" key="3">
    <source>
        <dbReference type="SAM" id="MobiDB-lite"/>
    </source>
</evidence>
<dbReference type="GO" id="GO:0050821">
    <property type="term" value="P:protein stabilization"/>
    <property type="evidence" value="ECO:0007669"/>
    <property type="project" value="TreeGrafter"/>
</dbReference>
<reference evidence="6" key="1">
    <citation type="submission" date="2018-01" db="EMBL/GenBank/DDBJ databases">
        <authorList>
            <person name="Mao J.F."/>
        </authorList>
    </citation>
    <scope>NUCLEOTIDE SEQUENCE</scope>
    <source>
        <strain evidence="6">Huo1</strain>
        <tissue evidence="6">Leaf</tissue>
    </source>
</reference>
<feature type="coiled-coil region" evidence="2">
    <location>
        <begin position="124"/>
        <end position="158"/>
    </location>
</feature>
<keyword evidence="2" id="KW-0175">Coiled coil</keyword>
<dbReference type="SMART" id="SM00264">
    <property type="entry name" value="BAG"/>
    <property type="match status" value="1"/>
</dbReference>
<dbReference type="InterPro" id="IPR000626">
    <property type="entry name" value="Ubiquitin-like_dom"/>
</dbReference>
<accession>A0A8X8YMS5</accession>
<evidence type="ECO:0000256" key="1">
    <source>
        <dbReference type="ARBA" id="ARBA00023186"/>
    </source>
</evidence>
<dbReference type="InterPro" id="IPR039773">
    <property type="entry name" value="BAG_chaperone_regulator"/>
</dbReference>
<dbReference type="AlphaFoldDB" id="A0A8X8YMS5"/>
<feature type="region of interest" description="Disordered" evidence="3">
    <location>
        <begin position="390"/>
        <end position="426"/>
    </location>
</feature>
<feature type="compositionally biased region" description="Low complexity" evidence="3">
    <location>
        <begin position="241"/>
        <end position="275"/>
    </location>
</feature>
<dbReference type="InterPro" id="IPR003103">
    <property type="entry name" value="BAG_domain"/>
</dbReference>
<comment type="caution">
    <text evidence="6">The sequence shown here is derived from an EMBL/GenBank/DDBJ whole genome shotgun (WGS) entry which is preliminary data.</text>
</comment>
<sequence>MKSLNPSPETSRRSGVIGLGLIPGHGSAVISLKVSHGHNQYEVAVPSNSNFGRNIAMFASYLKSVISQSLGLNPETCKLYFGDIEKQDGESLQQAGLKENSEVLLVESVCGQPVSEEVQETPVASKGEEAVAEARKEINNLEQQVSALQTVIDSGKEVDDKEITYLTEMLMRQLLKLDGIDAEGEGRVQRKAEVRRVQNIVETLDALKSRNSNSSNHTQENVTTSTEWTAFDSSSSAAPAVVATSSSPTPSASLAPSGVPSTSPTPTPSSALPVMQPYPPSPMPSPSMYPESYPTPSNMASPNFATGPHLTPSTFPSHNYSGNPYAVPSPMQYSAPSTMPYATPYHYPHPHPHPYQHYDPSQLYGHSQLYYPSQYYDPSQMTYLPPLSAPSAAAPAPYHAQPNAPPSNPFSVPSSTRVTENWERFG</sequence>
<organism evidence="6">
    <name type="scientific">Salvia splendens</name>
    <name type="common">Scarlet sage</name>
    <dbReference type="NCBI Taxonomy" id="180675"/>
    <lineage>
        <taxon>Eukaryota</taxon>
        <taxon>Viridiplantae</taxon>
        <taxon>Streptophyta</taxon>
        <taxon>Embryophyta</taxon>
        <taxon>Tracheophyta</taxon>
        <taxon>Spermatophyta</taxon>
        <taxon>Magnoliopsida</taxon>
        <taxon>eudicotyledons</taxon>
        <taxon>Gunneridae</taxon>
        <taxon>Pentapetalae</taxon>
        <taxon>asterids</taxon>
        <taxon>lamiids</taxon>
        <taxon>Lamiales</taxon>
        <taxon>Lamiaceae</taxon>
        <taxon>Nepetoideae</taxon>
        <taxon>Mentheae</taxon>
        <taxon>Salviinae</taxon>
        <taxon>Salvia</taxon>
        <taxon>Salvia subgen. Calosphace</taxon>
        <taxon>core Calosphace</taxon>
    </lineage>
</organism>